<proteinExistence type="predicted"/>
<accession>A0ABZ2M2Y6</accession>
<dbReference type="PANTHER" id="PTHR39217">
    <property type="match status" value="1"/>
</dbReference>
<dbReference type="SUPFAM" id="SSF56059">
    <property type="entry name" value="Glutathione synthetase ATP-binding domain-like"/>
    <property type="match status" value="1"/>
</dbReference>
<reference evidence="1 2" key="1">
    <citation type="submission" date="2021-12" db="EMBL/GenBank/DDBJ databases">
        <title>Discovery of the Pendulisporaceae a myxobacterial family with distinct sporulation behavior and unique specialized metabolism.</title>
        <authorList>
            <person name="Garcia R."/>
            <person name="Popoff A."/>
            <person name="Bader C.D."/>
            <person name="Loehr J."/>
            <person name="Walesch S."/>
            <person name="Walt C."/>
            <person name="Boldt J."/>
            <person name="Bunk B."/>
            <person name="Haeckl F.J.F.P.J."/>
            <person name="Gunesch A.P."/>
            <person name="Birkelbach J."/>
            <person name="Nuebel U."/>
            <person name="Pietschmann T."/>
            <person name="Bach T."/>
            <person name="Mueller R."/>
        </authorList>
    </citation>
    <scope>NUCLEOTIDE SEQUENCE [LARGE SCALE GENOMIC DNA]</scope>
    <source>
        <strain evidence="1 2">MSr11954</strain>
    </source>
</reference>
<organism evidence="1 2">
    <name type="scientific">Pendulispora albinea</name>
    <dbReference type="NCBI Taxonomy" id="2741071"/>
    <lineage>
        <taxon>Bacteria</taxon>
        <taxon>Pseudomonadati</taxon>
        <taxon>Myxococcota</taxon>
        <taxon>Myxococcia</taxon>
        <taxon>Myxococcales</taxon>
        <taxon>Sorangiineae</taxon>
        <taxon>Pendulisporaceae</taxon>
        <taxon>Pendulispora</taxon>
    </lineage>
</organism>
<dbReference type="RefSeq" id="WP_394826020.1">
    <property type="nucleotide sequence ID" value="NZ_CP089984.1"/>
</dbReference>
<sequence length="295" mass="33363">MSGARIAFVTCAKWPAIADDDAVAAAVLGELDATVVAAVWSDPNVVWSDFDAVVLRSTWDYFERLPEFLDWLNRMEAAEVRVWNPVPTVRWNLDKRYLLELAARDIAIIPTERLERGQRTSLEEVLRRRGWTRAVVKPAVSAGSFRTFRTSIAEAASAPGTAHHEDAFQRLLAECDVLVQPFIDEIVDAGEWSFVFFDGTFSHALIKRTHPEDFRTQPQFGAVHTRTEPPAHLLERARAAMESLGERCLYARVDGVVVRERFHVMELELIEPCLYLDGDRAAAARFARAILARMR</sequence>
<dbReference type="Proteomes" id="UP001370348">
    <property type="component" value="Chromosome"/>
</dbReference>
<dbReference type="EMBL" id="CP089984">
    <property type="protein sequence ID" value="WXB16396.1"/>
    <property type="molecule type" value="Genomic_DNA"/>
</dbReference>
<dbReference type="PANTHER" id="PTHR39217:SF1">
    <property type="entry name" value="GLUTATHIONE SYNTHETASE"/>
    <property type="match status" value="1"/>
</dbReference>
<evidence type="ECO:0000313" key="2">
    <source>
        <dbReference type="Proteomes" id="UP001370348"/>
    </source>
</evidence>
<evidence type="ECO:0000313" key="1">
    <source>
        <dbReference type="EMBL" id="WXB16396.1"/>
    </source>
</evidence>
<gene>
    <name evidence="1" type="ORF">LZC94_03750</name>
</gene>
<dbReference type="InterPro" id="IPR053191">
    <property type="entry name" value="DcsG_Biosynth_Enzyme"/>
</dbReference>
<keyword evidence="2" id="KW-1185">Reference proteome</keyword>
<evidence type="ECO:0008006" key="3">
    <source>
        <dbReference type="Google" id="ProtNLM"/>
    </source>
</evidence>
<protein>
    <recommendedName>
        <fullName evidence="3">Prokaryotic glutathione synthetase ATP-binding domain-containing protein</fullName>
    </recommendedName>
</protein>
<name>A0ABZ2M2Y6_9BACT</name>